<evidence type="ECO:0000259" key="9">
    <source>
        <dbReference type="Pfam" id="PF13813"/>
    </source>
</evidence>
<dbReference type="InterPro" id="IPR032805">
    <property type="entry name" value="Wax_synthase_dom"/>
</dbReference>
<dbReference type="Proteomes" id="UP001215598">
    <property type="component" value="Unassembled WGS sequence"/>
</dbReference>
<accession>A0AAD7J8E9</accession>
<keyword evidence="6 8" id="KW-1133">Transmembrane helix</keyword>
<feature type="domain" description="Wax synthase" evidence="9">
    <location>
        <begin position="217"/>
        <end position="306"/>
    </location>
</feature>
<evidence type="ECO:0000256" key="1">
    <source>
        <dbReference type="ARBA" id="ARBA00004141"/>
    </source>
</evidence>
<evidence type="ECO:0000313" key="11">
    <source>
        <dbReference type="Proteomes" id="UP001215598"/>
    </source>
</evidence>
<organism evidence="10 11">
    <name type="scientific">Mycena metata</name>
    <dbReference type="NCBI Taxonomy" id="1033252"/>
    <lineage>
        <taxon>Eukaryota</taxon>
        <taxon>Fungi</taxon>
        <taxon>Dikarya</taxon>
        <taxon>Basidiomycota</taxon>
        <taxon>Agaricomycotina</taxon>
        <taxon>Agaricomycetes</taxon>
        <taxon>Agaricomycetidae</taxon>
        <taxon>Agaricales</taxon>
        <taxon>Marasmiineae</taxon>
        <taxon>Mycenaceae</taxon>
        <taxon>Mycena</taxon>
    </lineage>
</organism>
<feature type="transmembrane region" description="Helical" evidence="8">
    <location>
        <begin position="335"/>
        <end position="353"/>
    </location>
</feature>
<dbReference type="PANTHER" id="PTHR31595">
    <property type="entry name" value="LONG-CHAIN-ALCOHOL O-FATTY-ACYLTRANSFERASE 3-RELATED"/>
    <property type="match status" value="1"/>
</dbReference>
<keyword evidence="5 8" id="KW-0812">Transmembrane</keyword>
<comment type="pathway">
    <text evidence="2">Secondary metabolite biosynthesis.</text>
</comment>
<dbReference type="PANTHER" id="PTHR31595:SF57">
    <property type="entry name" value="OS04G0481900 PROTEIN"/>
    <property type="match status" value="1"/>
</dbReference>
<dbReference type="GO" id="GO:0008374">
    <property type="term" value="F:O-acyltransferase activity"/>
    <property type="evidence" value="ECO:0007669"/>
    <property type="project" value="InterPro"/>
</dbReference>
<keyword evidence="7 8" id="KW-0472">Membrane</keyword>
<dbReference type="GO" id="GO:0006629">
    <property type="term" value="P:lipid metabolic process"/>
    <property type="evidence" value="ECO:0007669"/>
    <property type="project" value="InterPro"/>
</dbReference>
<feature type="transmembrane region" description="Helical" evidence="8">
    <location>
        <begin position="303"/>
        <end position="323"/>
    </location>
</feature>
<name>A0AAD7J8E9_9AGAR</name>
<reference evidence="10" key="1">
    <citation type="submission" date="2023-03" db="EMBL/GenBank/DDBJ databases">
        <title>Massive genome expansion in bonnet fungi (Mycena s.s.) driven by repeated elements and novel gene families across ecological guilds.</title>
        <authorList>
            <consortium name="Lawrence Berkeley National Laboratory"/>
            <person name="Harder C.B."/>
            <person name="Miyauchi S."/>
            <person name="Viragh M."/>
            <person name="Kuo A."/>
            <person name="Thoen E."/>
            <person name="Andreopoulos B."/>
            <person name="Lu D."/>
            <person name="Skrede I."/>
            <person name="Drula E."/>
            <person name="Henrissat B."/>
            <person name="Morin E."/>
            <person name="Kohler A."/>
            <person name="Barry K."/>
            <person name="LaButti K."/>
            <person name="Morin E."/>
            <person name="Salamov A."/>
            <person name="Lipzen A."/>
            <person name="Mereny Z."/>
            <person name="Hegedus B."/>
            <person name="Baldrian P."/>
            <person name="Stursova M."/>
            <person name="Weitz H."/>
            <person name="Taylor A."/>
            <person name="Grigoriev I.V."/>
            <person name="Nagy L.G."/>
            <person name="Martin F."/>
            <person name="Kauserud H."/>
        </authorList>
    </citation>
    <scope>NUCLEOTIDE SEQUENCE</scope>
    <source>
        <strain evidence="10">CBHHK182m</strain>
    </source>
</reference>
<evidence type="ECO:0000256" key="8">
    <source>
        <dbReference type="SAM" id="Phobius"/>
    </source>
</evidence>
<comment type="subcellular location">
    <subcellularLocation>
        <location evidence="1">Membrane</location>
        <topology evidence="1">Multi-pass membrane protein</topology>
    </subcellularLocation>
</comment>
<keyword evidence="11" id="KW-1185">Reference proteome</keyword>
<feature type="transmembrane region" description="Helical" evidence="8">
    <location>
        <begin position="143"/>
        <end position="162"/>
    </location>
</feature>
<feature type="transmembrane region" description="Helical" evidence="8">
    <location>
        <begin position="6"/>
        <end position="24"/>
    </location>
</feature>
<feature type="transmembrane region" description="Helical" evidence="8">
    <location>
        <begin position="265"/>
        <end position="283"/>
    </location>
</feature>
<protein>
    <submittedName>
        <fullName evidence="10">Membrane bound O-acyl transferase family-domain-containing protein</fullName>
    </submittedName>
</protein>
<dbReference type="EMBL" id="JARKIB010000040">
    <property type="protein sequence ID" value="KAJ7759240.1"/>
    <property type="molecule type" value="Genomic_DNA"/>
</dbReference>
<keyword evidence="4 10" id="KW-0808">Transferase</keyword>
<evidence type="ECO:0000256" key="3">
    <source>
        <dbReference type="ARBA" id="ARBA00007282"/>
    </source>
</evidence>
<gene>
    <name evidence="10" type="ORF">B0H16DRAFT_1416052</name>
</gene>
<dbReference type="InterPro" id="IPR044851">
    <property type="entry name" value="Wax_synthase"/>
</dbReference>
<sequence length="384" mass="43025">MPASVVAFTPVYLLAFHILFHIVLALNSAPIRRVMFVPLSAILLYLLLRTSTGHLAQNWLTGHMLVIELLTASDYLLVTVDVHKDLRQSAILAISEASFSDRLKWALKLTLNPRGIGWLHEPSHALPPKPTASRSSFMISQGIHLAFHTILLLAVGRAITSVPTLQRGSHGMGSSGWSLRLLSVFLLGTSLYTSACLRGCIFRLLFVGLKVWQPEECPYLFDSVQHAYTVRNFWGKFWHQILRRLLLSHARAFAHRVALLRPGSVMSAYVQLFVAFFLSGVIHHLGQYMLTRDYLNPFSRGPLIFFLAQAVVITLEDIVIALGRKVGLKSKGWKVLGFIWVLAWFTLSVPVWMDQQIAAGFMDAKFKGGMSLKFVALGDLYLDM</sequence>
<dbReference type="AlphaFoldDB" id="A0AAD7J8E9"/>
<proteinExistence type="inferred from homology"/>
<dbReference type="GO" id="GO:0016020">
    <property type="term" value="C:membrane"/>
    <property type="evidence" value="ECO:0007669"/>
    <property type="project" value="UniProtKB-SubCell"/>
</dbReference>
<evidence type="ECO:0000256" key="2">
    <source>
        <dbReference type="ARBA" id="ARBA00005179"/>
    </source>
</evidence>
<comment type="similarity">
    <text evidence="3">Belongs to the wax synthase family.</text>
</comment>
<dbReference type="Pfam" id="PF13813">
    <property type="entry name" value="MBOAT_2"/>
    <property type="match status" value="1"/>
</dbReference>
<evidence type="ECO:0000256" key="7">
    <source>
        <dbReference type="ARBA" id="ARBA00023136"/>
    </source>
</evidence>
<evidence type="ECO:0000256" key="4">
    <source>
        <dbReference type="ARBA" id="ARBA00022679"/>
    </source>
</evidence>
<comment type="caution">
    <text evidence="10">The sequence shown here is derived from an EMBL/GenBank/DDBJ whole genome shotgun (WGS) entry which is preliminary data.</text>
</comment>
<evidence type="ECO:0000256" key="6">
    <source>
        <dbReference type="ARBA" id="ARBA00022989"/>
    </source>
</evidence>
<evidence type="ECO:0000313" key="10">
    <source>
        <dbReference type="EMBL" id="KAJ7759240.1"/>
    </source>
</evidence>
<feature type="transmembrane region" description="Helical" evidence="8">
    <location>
        <begin position="182"/>
        <end position="206"/>
    </location>
</feature>
<evidence type="ECO:0000256" key="5">
    <source>
        <dbReference type="ARBA" id="ARBA00022692"/>
    </source>
</evidence>